<feature type="coiled-coil region" evidence="1">
    <location>
        <begin position="447"/>
        <end position="474"/>
    </location>
</feature>
<dbReference type="Proteomes" id="UP000039324">
    <property type="component" value="Unassembled WGS sequence"/>
</dbReference>
<protein>
    <submittedName>
        <fullName evidence="2">Uncharacterized protein</fullName>
    </submittedName>
</protein>
<evidence type="ECO:0000313" key="3">
    <source>
        <dbReference type="EMBL" id="SPQ94692.1"/>
    </source>
</evidence>
<dbReference type="AlphaFoldDB" id="A0A0G4IN53"/>
<proteinExistence type="predicted"/>
<reference evidence="2 4" key="1">
    <citation type="submission" date="2015-02" db="EMBL/GenBank/DDBJ databases">
        <authorList>
            <person name="Chooi Y.-H."/>
        </authorList>
    </citation>
    <scope>NUCLEOTIDE SEQUENCE [LARGE SCALE GENOMIC DNA]</scope>
    <source>
        <strain evidence="2">E3</strain>
    </source>
</reference>
<dbReference type="EMBL" id="CDSF01000068">
    <property type="protein sequence ID" value="CEO96635.1"/>
    <property type="molecule type" value="Genomic_DNA"/>
</dbReference>
<feature type="coiled-coil region" evidence="1">
    <location>
        <begin position="42"/>
        <end position="69"/>
    </location>
</feature>
<keyword evidence="1" id="KW-0175">Coiled coil</keyword>
<feature type="coiled-coil region" evidence="1">
    <location>
        <begin position="137"/>
        <end position="191"/>
    </location>
</feature>
<dbReference type="Pfam" id="PF15294">
    <property type="entry name" value="Leu_zip"/>
    <property type="match status" value="1"/>
</dbReference>
<accession>A0A0G4IN53</accession>
<keyword evidence="3" id="KW-0496">Mitochondrion</keyword>
<evidence type="ECO:0000313" key="5">
    <source>
        <dbReference type="Proteomes" id="UP000290189"/>
    </source>
</evidence>
<evidence type="ECO:0000256" key="1">
    <source>
        <dbReference type="SAM" id="Coils"/>
    </source>
</evidence>
<dbReference type="EMBL" id="OVEO01000003">
    <property type="protein sequence ID" value="SPQ94692.1"/>
    <property type="molecule type" value="Genomic_DNA"/>
</dbReference>
<keyword evidence="4" id="KW-1185">Reference proteome</keyword>
<evidence type="ECO:0000313" key="4">
    <source>
        <dbReference type="Proteomes" id="UP000039324"/>
    </source>
</evidence>
<sequence>MQGSGDPVGIRSWAGGGPDVCQAQAQTIASLKATLDDVGAENARLHDRVAEERAECVRLRAELREAVTRIGELDDLVTKTVEAKDLCLAAIKGHEQERSRSATQRQALANALDTLRTKTLEAESAWKKKEKHWAQNAVRLEERIRDLAARLAEANRLLKTRTGAGHYKQSLEEAQHQIRLLKRRLRAEQVGKVRSDLAPSSTVVEPGADPASSIEALALKRDNVRLTVKVRTLEDRIAEKNQELNGFSAQLRELQGLLHANLEKQSQSAIEAKTFGRVIQDLRVQMEQQTAEIRRLDDEKASMQQELDSERGVVVRLQRDLAGADKQRNRLETEVGALRSSAADIEQKADQLRPLQKALVEIAAERDRCRHRADAIARENRLITEKAGALQVTNDDLSVRLAQLEARAKTAEDAVAAQSKWFQQWKGDVSSISVEMRAHADQVKALRQREAADVASMRARLEQSEKELQVALAKNARMNGVLERLITGGL</sequence>
<reference evidence="3 5" key="2">
    <citation type="submission" date="2018-03" db="EMBL/GenBank/DDBJ databases">
        <authorList>
            <person name="Fogelqvist J."/>
        </authorList>
    </citation>
    <scope>NUCLEOTIDE SEQUENCE [LARGE SCALE GENOMIC DNA]</scope>
</reference>
<feature type="coiled-coil region" evidence="1">
    <location>
        <begin position="223"/>
        <end position="348"/>
    </location>
</feature>
<dbReference type="InterPro" id="IPR026157">
    <property type="entry name" value="LZTFL1"/>
</dbReference>
<name>A0A0G4IN53_PLABS</name>
<evidence type="ECO:0000313" key="2">
    <source>
        <dbReference type="EMBL" id="CEO96635.1"/>
    </source>
</evidence>
<organism evidence="2 4">
    <name type="scientific">Plasmodiophora brassicae</name>
    <name type="common">Clubroot disease agent</name>
    <dbReference type="NCBI Taxonomy" id="37360"/>
    <lineage>
        <taxon>Eukaryota</taxon>
        <taxon>Sar</taxon>
        <taxon>Rhizaria</taxon>
        <taxon>Endomyxa</taxon>
        <taxon>Phytomyxea</taxon>
        <taxon>Plasmodiophorida</taxon>
        <taxon>Plasmodiophoridae</taxon>
        <taxon>Plasmodiophora</taxon>
    </lineage>
</organism>
<dbReference type="Proteomes" id="UP000290189">
    <property type="component" value="Unassembled WGS sequence"/>
</dbReference>
<gene>
    <name evidence="2" type="ORF">PBRA_005244</name>
    <name evidence="3" type="ORF">PLBR_LOCUS1907</name>
</gene>
<dbReference type="OMA" id="MDEMANE"/>
<dbReference type="SUPFAM" id="SSF90257">
    <property type="entry name" value="Myosin rod fragments"/>
    <property type="match status" value="1"/>
</dbReference>
<geneLocation type="mitochondrion" evidence="3"/>